<accession>A0ABW2RBH3</accession>
<evidence type="ECO:0000313" key="2">
    <source>
        <dbReference type="Proteomes" id="UP001596495"/>
    </source>
</evidence>
<dbReference type="RefSeq" id="WP_382258151.1">
    <property type="nucleotide sequence ID" value="NZ_JBHTBX010000008.1"/>
</dbReference>
<sequence length="57" mass="6238">MRTSFVGEVMEYVAAQGMQNPEQCHQIVPGDEALVIANFQAIRSDDELMSAQAIAII</sequence>
<evidence type="ECO:0000313" key="1">
    <source>
        <dbReference type="EMBL" id="MFC7435447.1"/>
    </source>
</evidence>
<keyword evidence="2" id="KW-1185">Reference proteome</keyword>
<protein>
    <submittedName>
        <fullName evidence="1">Uncharacterized protein</fullName>
    </submittedName>
</protein>
<organism evidence="1 2">
    <name type="scientific">Hydrogenophaga bisanensis</name>
    <dbReference type="NCBI Taxonomy" id="439611"/>
    <lineage>
        <taxon>Bacteria</taxon>
        <taxon>Pseudomonadati</taxon>
        <taxon>Pseudomonadota</taxon>
        <taxon>Betaproteobacteria</taxon>
        <taxon>Burkholderiales</taxon>
        <taxon>Comamonadaceae</taxon>
        <taxon>Hydrogenophaga</taxon>
    </lineage>
</organism>
<gene>
    <name evidence="1" type="ORF">ACFQNJ_13115</name>
</gene>
<name>A0ABW2RBH3_9BURK</name>
<dbReference type="Proteomes" id="UP001596495">
    <property type="component" value="Unassembled WGS sequence"/>
</dbReference>
<comment type="caution">
    <text evidence="1">The sequence shown here is derived from an EMBL/GenBank/DDBJ whole genome shotgun (WGS) entry which is preliminary data.</text>
</comment>
<dbReference type="EMBL" id="JBHTBX010000008">
    <property type="protein sequence ID" value="MFC7435447.1"/>
    <property type="molecule type" value="Genomic_DNA"/>
</dbReference>
<proteinExistence type="predicted"/>
<reference evidence="2" key="1">
    <citation type="journal article" date="2019" name="Int. J. Syst. Evol. Microbiol.">
        <title>The Global Catalogue of Microorganisms (GCM) 10K type strain sequencing project: providing services to taxonomists for standard genome sequencing and annotation.</title>
        <authorList>
            <consortium name="The Broad Institute Genomics Platform"/>
            <consortium name="The Broad Institute Genome Sequencing Center for Infectious Disease"/>
            <person name="Wu L."/>
            <person name="Ma J."/>
        </authorList>
    </citation>
    <scope>NUCLEOTIDE SEQUENCE [LARGE SCALE GENOMIC DNA]</scope>
    <source>
        <strain evidence="2">CCUG 54518</strain>
    </source>
</reference>